<name>W8EB12_9CAUD</name>
<organism evidence="1 2">
    <name type="scientific">Mycobacterium phage Jolie2</name>
    <dbReference type="NCBI Taxonomy" id="1458831"/>
    <lineage>
        <taxon>Viruses</taxon>
        <taxon>Duplodnaviria</taxon>
        <taxon>Heunggongvirae</taxon>
        <taxon>Uroviricota</taxon>
        <taxon>Caudoviricetes</taxon>
        <taxon>Gclasvirinae</taxon>
        <taxon>Jolieduovirus</taxon>
        <taxon>Jolieduovirus jolie2</taxon>
    </lineage>
</organism>
<protein>
    <submittedName>
        <fullName evidence="1">Uncharacterized protein</fullName>
    </submittedName>
</protein>
<gene>
    <name evidence="1" type="ORF">Jolie2_33</name>
</gene>
<dbReference type="GeneID" id="18506184"/>
<dbReference type="OrthoDB" id="18649at10239"/>
<dbReference type="RefSeq" id="YP_009009690.1">
    <property type="nucleotide sequence ID" value="NC_023604.1"/>
</dbReference>
<dbReference type="KEGG" id="vg:18506184"/>
<accession>W8EB12</accession>
<evidence type="ECO:0000313" key="2">
    <source>
        <dbReference type="Proteomes" id="UP000203363"/>
    </source>
</evidence>
<proteinExistence type="predicted"/>
<keyword evidence="2" id="KW-1185">Reference proteome</keyword>
<evidence type="ECO:0000313" key="1">
    <source>
        <dbReference type="EMBL" id="AHJ86583.1"/>
    </source>
</evidence>
<sequence>MSSAIAAWRELAGDALIAVGEKVRGAGEDWPANYYEPQLTGGPARITKPQIRSALDELSDSKLLRIAAKVIAGWRPLLVRDHVAALTDVDLLIEVLRDRADQFEAVENPLLTTVRTDPK</sequence>
<dbReference type="EMBL" id="KJ410133">
    <property type="protein sequence ID" value="AHJ86583.1"/>
    <property type="molecule type" value="Genomic_DNA"/>
</dbReference>
<reference evidence="1 2" key="1">
    <citation type="journal article" date="2014" name="Genome Announc.">
        <title>Complete genome sequences of nine mycobacteriophages.</title>
        <authorList>
            <person name="Franceschelli J.J."/>
            <person name="Suarez C.A."/>
            <person name="Teran L."/>
            <person name="Raya R.R."/>
            <person name="Morbidoni H.R."/>
        </authorList>
    </citation>
    <scope>NUCLEOTIDE SEQUENCE [LARGE SCALE GENOMIC DNA]</scope>
</reference>
<dbReference type="Proteomes" id="UP000203363">
    <property type="component" value="Segment"/>
</dbReference>